<reference evidence="3" key="1">
    <citation type="journal article" date="2022" name="Int. J. Syst. Evol. Microbiol.">
        <title>Apilactobacillus apisilvae sp. nov., Nicolia spurrieriana gen. nov. sp. nov., Bombilactobacillus folatiphilus sp. nov. and Bombilactobacillus thymidiniphilus sp. nov., four new lactic acid bacterial isolates from stingless bees Tetragonula carbonaria and Austroplebeia australis.</title>
        <authorList>
            <person name="Oliphant S.A."/>
            <person name="Watson-Haigh N.S."/>
            <person name="Sumby K.M."/>
            <person name="Gardner J."/>
            <person name="Groom S."/>
            <person name="Jiranek V."/>
        </authorList>
    </citation>
    <scope>NUCLEOTIDE SEQUENCE</scope>
    <source>
        <strain evidence="3">SG4_D2</strain>
    </source>
</reference>
<evidence type="ECO:0000313" key="4">
    <source>
        <dbReference type="Proteomes" id="UP000831495"/>
    </source>
</evidence>
<keyword evidence="2" id="KW-1133">Transmembrane helix</keyword>
<proteinExistence type="predicted"/>
<dbReference type="EMBL" id="CP093366">
    <property type="protein sequence ID" value="UQS82113.1"/>
    <property type="molecule type" value="Genomic_DNA"/>
</dbReference>
<organism evidence="3 4">
    <name type="scientific">Bombilactobacillus folatiphilus</name>
    <dbReference type="NCBI Taxonomy" id="2923362"/>
    <lineage>
        <taxon>Bacteria</taxon>
        <taxon>Bacillati</taxon>
        <taxon>Bacillota</taxon>
        <taxon>Bacilli</taxon>
        <taxon>Lactobacillales</taxon>
        <taxon>Lactobacillaceae</taxon>
        <taxon>Bombilactobacillus</taxon>
    </lineage>
</organism>
<feature type="transmembrane region" description="Helical" evidence="2">
    <location>
        <begin position="12"/>
        <end position="36"/>
    </location>
</feature>
<accession>A0ABY4P8Q7</accession>
<evidence type="ECO:0000313" key="3">
    <source>
        <dbReference type="EMBL" id="UQS82113.1"/>
    </source>
</evidence>
<name>A0ABY4P8Q7_9LACO</name>
<keyword evidence="2" id="KW-0472">Membrane</keyword>
<feature type="coiled-coil region" evidence="1">
    <location>
        <begin position="208"/>
        <end position="240"/>
    </location>
</feature>
<dbReference type="RefSeq" id="WP_249514383.1">
    <property type="nucleotide sequence ID" value="NZ_CP093366.1"/>
</dbReference>
<keyword evidence="4" id="KW-1185">Reference proteome</keyword>
<sequence length="424" mass="47878">MKNKKKDWLRYLHLGAKASIVIGELVFVISLASGFFNVNTQKWIKSQYQDTQQTALVTHIDQKRLHFTQSLWASTPGNLFVHSKTQQQLKKLVKLAQLRQNNQQQVDHYYDGSAYYANGVSTKKLNHTDRQLLLDKNQTVYQKQKNRLDTIRIWFEQTRDAQKYLTKTLPPTNNDHNQTLTMTQASEISAYYKLLKNRTLKKDWQPRVAQALQQFKDAQKNQSQAQKAQQQKELTALKNAPLTQDYQPANVTIIDKLKQLDQITRILQQAGITSNTVLVYLSSTQTLNLVRRSGDHYVPVLHSLSVVGGSLPAGSYVVRRIINNASATAGVVTDPSSASFGRYFDDATTFTTQQNDISDFNQTDDVFWLKNNLKLQPSILVANASQIGFLADAPLALDNTLGLNLSDLNSLMTAISIGVTLYVD</sequence>
<evidence type="ECO:0000256" key="1">
    <source>
        <dbReference type="SAM" id="Coils"/>
    </source>
</evidence>
<keyword evidence="1" id="KW-0175">Coiled coil</keyword>
<gene>
    <name evidence="3" type="ORF">MOO45_08010</name>
</gene>
<evidence type="ECO:0000256" key="2">
    <source>
        <dbReference type="SAM" id="Phobius"/>
    </source>
</evidence>
<keyword evidence="2" id="KW-0812">Transmembrane</keyword>
<protein>
    <submittedName>
        <fullName evidence="3">Uncharacterized protein</fullName>
    </submittedName>
</protein>
<dbReference type="Proteomes" id="UP000831495">
    <property type="component" value="Chromosome"/>
</dbReference>